<proteinExistence type="predicted"/>
<keyword evidence="1" id="KW-1133">Transmembrane helix</keyword>
<protein>
    <submittedName>
        <fullName evidence="2">Uncharacterized protein</fullName>
    </submittedName>
</protein>
<reference evidence="2 3" key="1">
    <citation type="submission" date="2016-03" db="EMBL/GenBank/DDBJ databases">
        <authorList>
            <person name="Ploux O."/>
        </authorList>
    </citation>
    <scope>NUCLEOTIDE SEQUENCE [LARGE SCALE GENOMIC DNA]</scope>
    <source>
        <strain evidence="2 3">LPB0076</strain>
    </source>
</reference>
<gene>
    <name evidence="2" type="ORF">LPBF_08820</name>
</gene>
<dbReference type="RefSeq" id="WP_066335251.1">
    <property type="nucleotide sequence ID" value="NZ_CP017688.1"/>
</dbReference>
<sequence>MEIEVLRSNEFNTGHLTIMFPGETIEIKRGRFIKEGFSHPLFTEKESFFSKIYCLEYKKKHVYFLNYFGRNESPAKGIHIGLNNWENNKFLWMQNKHWLQKEESIRYIVNVLFLIIGICISIISIYK</sequence>
<keyword evidence="1" id="KW-0472">Membrane</keyword>
<dbReference type="Proteomes" id="UP000093510">
    <property type="component" value="Unassembled WGS sequence"/>
</dbReference>
<keyword evidence="3" id="KW-1185">Reference proteome</keyword>
<comment type="caution">
    <text evidence="2">The sequence shown here is derived from an EMBL/GenBank/DDBJ whole genome shotgun (WGS) entry which is preliminary data.</text>
</comment>
<evidence type="ECO:0000313" key="2">
    <source>
        <dbReference type="EMBL" id="OCB75152.1"/>
    </source>
</evidence>
<dbReference type="STRING" id="1763534.GCA_001831475_00371"/>
<keyword evidence="1" id="KW-0812">Transmembrane</keyword>
<evidence type="ECO:0000313" key="3">
    <source>
        <dbReference type="Proteomes" id="UP000093510"/>
    </source>
</evidence>
<accession>A0A1B9DZM4</accession>
<dbReference type="AlphaFoldDB" id="A0A1B9DZM4"/>
<name>A0A1B9DZM4_9FLAO</name>
<organism evidence="2 3">
    <name type="scientific">Flavobacterium crassostreae</name>
    <dbReference type="NCBI Taxonomy" id="1763534"/>
    <lineage>
        <taxon>Bacteria</taxon>
        <taxon>Pseudomonadati</taxon>
        <taxon>Bacteroidota</taxon>
        <taxon>Flavobacteriia</taxon>
        <taxon>Flavobacteriales</taxon>
        <taxon>Flavobacteriaceae</taxon>
        <taxon>Flavobacterium</taxon>
    </lineage>
</organism>
<feature type="transmembrane region" description="Helical" evidence="1">
    <location>
        <begin position="107"/>
        <end position="126"/>
    </location>
</feature>
<evidence type="ECO:0000256" key="1">
    <source>
        <dbReference type="SAM" id="Phobius"/>
    </source>
</evidence>
<dbReference type="EMBL" id="LVEP01000035">
    <property type="protein sequence ID" value="OCB75152.1"/>
    <property type="molecule type" value="Genomic_DNA"/>
</dbReference>